<protein>
    <submittedName>
        <fullName evidence="1">Uncharacterized protein</fullName>
    </submittedName>
</protein>
<proteinExistence type="predicted"/>
<dbReference type="Proteomes" id="UP000637632">
    <property type="component" value="Unassembled WGS sequence"/>
</dbReference>
<keyword evidence="2" id="KW-1185">Reference proteome</keyword>
<sequence>MSIEIKELIIKTTILNHPQNKEDEVIVDKQLIKDEILTELRQMVQSLLREPRER</sequence>
<reference evidence="1 2" key="1">
    <citation type="submission" date="2020-08" db="EMBL/GenBank/DDBJ databases">
        <title>Novel species isolated from subtropical streams in China.</title>
        <authorList>
            <person name="Lu H."/>
        </authorList>
    </citation>
    <scope>NUCLEOTIDE SEQUENCE [LARGE SCALE GENOMIC DNA]</scope>
    <source>
        <strain evidence="1 2">CCTCC AB 2015119</strain>
    </source>
</reference>
<dbReference type="Pfam" id="PF19265">
    <property type="entry name" value="DUF5908"/>
    <property type="match status" value="1"/>
</dbReference>
<comment type="caution">
    <text evidence="1">The sequence shown here is derived from an EMBL/GenBank/DDBJ whole genome shotgun (WGS) entry which is preliminary data.</text>
</comment>
<dbReference type="InterPro" id="IPR045459">
    <property type="entry name" value="DUF5908"/>
</dbReference>
<gene>
    <name evidence="1" type="ORF">H8K26_08475</name>
</gene>
<dbReference type="EMBL" id="JACOFT010000002">
    <property type="protein sequence ID" value="MBC3811470.1"/>
    <property type="molecule type" value="Genomic_DNA"/>
</dbReference>
<organism evidence="1 2">
    <name type="scientific">Undibacterium aquatile</name>
    <dbReference type="NCBI Taxonomy" id="1537398"/>
    <lineage>
        <taxon>Bacteria</taxon>
        <taxon>Pseudomonadati</taxon>
        <taxon>Pseudomonadota</taxon>
        <taxon>Betaproteobacteria</taxon>
        <taxon>Burkholderiales</taxon>
        <taxon>Oxalobacteraceae</taxon>
        <taxon>Undibacterium</taxon>
    </lineage>
</organism>
<evidence type="ECO:0000313" key="1">
    <source>
        <dbReference type="EMBL" id="MBC3811470.1"/>
    </source>
</evidence>
<name>A0ABR6XFB8_9BURK</name>
<evidence type="ECO:0000313" key="2">
    <source>
        <dbReference type="Proteomes" id="UP000637632"/>
    </source>
</evidence>
<dbReference type="RefSeq" id="WP_186883739.1">
    <property type="nucleotide sequence ID" value="NZ_JACOFT010000002.1"/>
</dbReference>
<accession>A0ABR6XFB8</accession>